<dbReference type="Proteomes" id="UP000274033">
    <property type="component" value="Unassembled WGS sequence"/>
</dbReference>
<feature type="transmembrane region" description="Helical" evidence="1">
    <location>
        <begin position="118"/>
        <end position="136"/>
    </location>
</feature>
<comment type="caution">
    <text evidence="2">The sequence shown here is derived from an EMBL/GenBank/DDBJ whole genome shotgun (WGS) entry which is preliminary data.</text>
</comment>
<keyword evidence="1" id="KW-0472">Membrane</keyword>
<proteinExistence type="predicted"/>
<dbReference type="EMBL" id="RRCT01000002">
    <property type="protein sequence ID" value="RQW75910.1"/>
    <property type="molecule type" value="Genomic_DNA"/>
</dbReference>
<keyword evidence="3" id="KW-1185">Reference proteome</keyword>
<evidence type="ECO:0000313" key="3">
    <source>
        <dbReference type="Proteomes" id="UP000274033"/>
    </source>
</evidence>
<reference evidence="2 3" key="1">
    <citation type="journal article" date="2013" name="J. Microbiol.">
        <title>Lysinibacillus chungkukjangi sp. nov., isolated from Chungkukjang, Korean fermented soybean food.</title>
        <authorList>
            <person name="Kim S.J."/>
            <person name="Jang Y.H."/>
            <person name="Hamada M."/>
            <person name="Ahn J.H."/>
            <person name="Weon H.Y."/>
            <person name="Suzuki K."/>
            <person name="Whang K.S."/>
            <person name="Kwon S.W."/>
        </authorList>
    </citation>
    <scope>NUCLEOTIDE SEQUENCE [LARGE SCALE GENOMIC DNA]</scope>
    <source>
        <strain evidence="2 3">MCCC 1A12701</strain>
    </source>
</reference>
<feature type="transmembrane region" description="Helical" evidence="1">
    <location>
        <begin position="27"/>
        <end position="45"/>
    </location>
</feature>
<keyword evidence="1" id="KW-1133">Transmembrane helix</keyword>
<feature type="transmembrane region" description="Helical" evidence="1">
    <location>
        <begin position="253"/>
        <end position="271"/>
    </location>
</feature>
<evidence type="ECO:0000313" key="2">
    <source>
        <dbReference type="EMBL" id="RQW75910.1"/>
    </source>
</evidence>
<name>A0A3N9UIR4_9BACI</name>
<protein>
    <submittedName>
        <fullName evidence="2">EpsG family protein</fullName>
    </submittedName>
</protein>
<dbReference type="AlphaFoldDB" id="A0A3N9UIR4"/>
<feature type="transmembrane region" description="Helical" evidence="1">
    <location>
        <begin position="201"/>
        <end position="223"/>
    </location>
</feature>
<dbReference type="OrthoDB" id="4808508at2"/>
<organism evidence="2 3">
    <name type="scientific">Lysinibacillus composti</name>
    <dbReference type="NCBI Taxonomy" id="720633"/>
    <lineage>
        <taxon>Bacteria</taxon>
        <taxon>Bacillati</taxon>
        <taxon>Bacillota</taxon>
        <taxon>Bacilli</taxon>
        <taxon>Bacillales</taxon>
        <taxon>Bacillaceae</taxon>
        <taxon>Lysinibacillus</taxon>
    </lineage>
</organism>
<feature type="transmembrane region" description="Helical" evidence="1">
    <location>
        <begin position="327"/>
        <end position="350"/>
    </location>
</feature>
<gene>
    <name evidence="2" type="ORF">EBB45_04650</name>
</gene>
<dbReference type="InterPro" id="IPR049458">
    <property type="entry name" value="EpsG-like"/>
</dbReference>
<dbReference type="RefSeq" id="WP_124763124.1">
    <property type="nucleotide sequence ID" value="NZ_JAFBDY010000002.1"/>
</dbReference>
<keyword evidence="1" id="KW-0812">Transmembrane</keyword>
<feature type="transmembrane region" description="Helical" evidence="1">
    <location>
        <begin position="143"/>
        <end position="162"/>
    </location>
</feature>
<dbReference type="Pfam" id="PF14897">
    <property type="entry name" value="EpsG"/>
    <property type="match status" value="1"/>
</dbReference>
<accession>A0A3N9UIR4</accession>
<feature type="transmembrane region" description="Helical" evidence="1">
    <location>
        <begin position="79"/>
        <end position="106"/>
    </location>
</feature>
<evidence type="ECO:0000256" key="1">
    <source>
        <dbReference type="SAM" id="Phobius"/>
    </source>
</evidence>
<feature type="transmembrane region" description="Helical" evidence="1">
    <location>
        <begin position="305"/>
        <end position="320"/>
    </location>
</feature>
<sequence>MTFYLVLIFLLILMSISKPNTILNNDINAKVLTFIILFFVSRNIIFREQIHDTSMYILSFKRSTGTELSYLLENSPFDIFWTILQWCVAIFTDSSYLYLAIIWFLFLFGFMKFLNKLFLPWQVVIVLFSYTTYVFFYSYTTMALRQGLSISFLFLALTFSFFDGKVKFRSILFLIAASLFHWTAIPFAVIVFVLTKYNLSLKFLVVTWFVLAFAFILNLQTYILTPFLNFVPKIDVYASSSALSVYSGNRTDFLLYSFIFLVLSLLAYYFYYKDDNYKNLIKYYIAFNSVYLLMGFVAYSDRIAGYSWFLIPIIIWYPILKRKEYFWPITTCALVSFIVLGFLTGTIKYYNLFLF</sequence>
<feature type="transmembrane region" description="Helical" evidence="1">
    <location>
        <begin position="283"/>
        <end position="299"/>
    </location>
</feature>
<feature type="transmembrane region" description="Helical" evidence="1">
    <location>
        <begin position="168"/>
        <end position="194"/>
    </location>
</feature>